<dbReference type="PANTHER" id="PTHR10110:SF86">
    <property type="entry name" value="SODIUM_HYDROGEN EXCHANGER 7"/>
    <property type="match status" value="1"/>
</dbReference>
<comment type="subcellular location">
    <subcellularLocation>
        <location evidence="1">Cell membrane</location>
        <topology evidence="1">Multi-pass membrane protein</topology>
    </subcellularLocation>
</comment>
<dbReference type="GO" id="GO:0005886">
    <property type="term" value="C:plasma membrane"/>
    <property type="evidence" value="ECO:0007669"/>
    <property type="project" value="UniProtKB-SubCell"/>
</dbReference>
<feature type="transmembrane region" description="Helical" evidence="14">
    <location>
        <begin position="59"/>
        <end position="78"/>
    </location>
</feature>
<dbReference type="PANTHER" id="PTHR10110">
    <property type="entry name" value="SODIUM/HYDROGEN EXCHANGER"/>
    <property type="match status" value="1"/>
</dbReference>
<dbReference type="GO" id="GO:0015385">
    <property type="term" value="F:sodium:proton antiporter activity"/>
    <property type="evidence" value="ECO:0007669"/>
    <property type="project" value="InterPro"/>
</dbReference>
<evidence type="ECO:0000256" key="2">
    <source>
        <dbReference type="ARBA" id="ARBA00022448"/>
    </source>
</evidence>
<feature type="transmembrane region" description="Helical" evidence="14">
    <location>
        <begin position="98"/>
        <end position="115"/>
    </location>
</feature>
<keyword evidence="5 14" id="KW-0812">Transmembrane</keyword>
<keyword evidence="10 14" id="KW-0472">Membrane</keyword>
<keyword evidence="8" id="KW-0915">Sodium</keyword>
<feature type="transmembrane region" description="Helical" evidence="14">
    <location>
        <begin position="349"/>
        <end position="375"/>
    </location>
</feature>
<evidence type="ECO:0000256" key="5">
    <source>
        <dbReference type="ARBA" id="ARBA00022692"/>
    </source>
</evidence>
<evidence type="ECO:0000313" key="16">
    <source>
        <dbReference type="EMBL" id="AVA17735.1"/>
    </source>
</evidence>
<sequence length="1145" mass="126869">MGSAIEKEVGLPYRIWESSSSSSAASDEWNPTDTVLFFGLSLLLGIACRHVLRGTRVPYTVALLVVGIGLGSLEYGTSHQLGRIGDGIRLWAHIDPDLLLAVFLPALLFESSFSMEVHQIKRCMGQMLLLAIPGVLISTCCLGCALKLIFPYNWSWTTSLLLGGLLSATDPVAVVALLKELGASKKLSTIIEGESLMNDGTAIVVYQLFYRMVLGENFNSGAIIKFLTQVSLGAVGIGIAFGIASVLWLGFIFNDTVIEIALTLAVSYVTYFTAQEGAAVSGVLAVMTLGMFYAAVARTAFKGDGQQSLHHFWERVAYIANTLIFILSGVVIAEGVLSSGNAFHNQGHTWGYLFLLYIFVQLSRFIVIGALYPFLRYFGYGLDWKEATIVIWSGLRGAVALSLSLSVKRTSDSSIYLSSDTGTLFVFFTGGIVFLTLIVNGSTTQFILHLLDMDKLSATKKRLLNFTKYEMLNKALEAFGDLGEDEELGPVDWPTVKRYITSLNNLEGSCEHPHSASEADNNLDPTNLKDIRIRLLNGVQAAYWGMLDEGRITQTTANILMQSVDEAIDLASHEPLCDWKGLQSNVHFPNYYKFLQASIFPQKMVTYFTVERLESACYICAAFLRAHRIARRQLHDFIGDSGIASIVINESDAEGEEARKFLEDVRVTFPQVLRVVKTRQATYSVLNHLIDYVQNLEKVGLLEEKEMLHLHDAVQTDLKRFLRNPPLVMLPKITDLISVHPLLGALPSMVREPLERSSKEIMKPRGVPLYKEGSKPNGVWLISSGVVKWTSKSVRSKHSLHPTFTHGSTLGLYELLVGKRCICDIMTDSVVHCFFIESEKILSLLGADPAVEDFLWQESAIVIAKLLLPQVFEKMPMQELRALVAERSVMTTYIRGETIEIPHHSIGFLLEGFIKAHGFQDELIASPAVLLPPQGNQSFQKIGISGAQAASFSHQGSRYQVEARARVIIFDITAFEADGALRRGSSSLVLVDHPHRSFTREYGGLMSWPENLYKQREREQNCGGTCRSENSLSVRAMQLSIFGSMVDMRRHAHSFSGSQVKRSHSLSVLRTASYQQVRVPSEEATYARKSLEVRKLIGKTHAPPLQSTGTNETCIVDNYSDESDAEDELVVRIDSPSRLSFHHAS</sequence>
<evidence type="ECO:0000256" key="8">
    <source>
        <dbReference type="ARBA" id="ARBA00023053"/>
    </source>
</evidence>
<dbReference type="FunFam" id="2.60.120.10:FF:000090">
    <property type="entry name" value="Sodium/hydrogen exchanger 7"/>
    <property type="match status" value="1"/>
</dbReference>
<feature type="domain" description="Cyclic nucleotide-binding" evidence="15">
    <location>
        <begin position="742"/>
        <end position="846"/>
    </location>
</feature>
<dbReference type="InterPro" id="IPR006153">
    <property type="entry name" value="Cation/H_exchanger_TM"/>
</dbReference>
<feature type="transmembrane region" description="Helical" evidence="14">
    <location>
        <begin position="230"/>
        <end position="253"/>
    </location>
</feature>
<feature type="transmembrane region" description="Helical" evidence="14">
    <location>
        <begin position="277"/>
        <end position="296"/>
    </location>
</feature>
<dbReference type="EMBL" id="MG581673">
    <property type="protein sequence ID" value="AVA17735.1"/>
    <property type="molecule type" value="mRNA"/>
</dbReference>
<dbReference type="GO" id="GO:0051453">
    <property type="term" value="P:regulation of intracellular pH"/>
    <property type="evidence" value="ECO:0007669"/>
    <property type="project" value="TreeGrafter"/>
</dbReference>
<dbReference type="Gene3D" id="2.60.120.10">
    <property type="entry name" value="Jelly Rolls"/>
    <property type="match status" value="1"/>
</dbReference>
<dbReference type="Gene3D" id="6.10.140.1330">
    <property type="match status" value="1"/>
</dbReference>
<evidence type="ECO:0000256" key="12">
    <source>
        <dbReference type="ARBA" id="ARBA00047524"/>
    </source>
</evidence>
<dbReference type="Pfam" id="PF00027">
    <property type="entry name" value="cNMP_binding"/>
    <property type="match status" value="1"/>
</dbReference>
<keyword evidence="3" id="KW-1003">Cell membrane</keyword>
<dbReference type="GO" id="GO:0015386">
    <property type="term" value="F:potassium:proton antiporter activity"/>
    <property type="evidence" value="ECO:0007669"/>
    <property type="project" value="TreeGrafter"/>
</dbReference>
<dbReference type="InterPro" id="IPR000595">
    <property type="entry name" value="cNMP-bd_dom"/>
</dbReference>
<comment type="catalytic activity">
    <reaction evidence="13">
        <text>K(+)(in) + H(+)(out) = K(+)(out) + H(+)(in)</text>
        <dbReference type="Rhea" id="RHEA:29467"/>
        <dbReference type="ChEBI" id="CHEBI:15378"/>
        <dbReference type="ChEBI" id="CHEBI:29103"/>
    </reaction>
</comment>
<evidence type="ECO:0000256" key="13">
    <source>
        <dbReference type="ARBA" id="ARBA00047912"/>
    </source>
</evidence>
<evidence type="ECO:0000256" key="6">
    <source>
        <dbReference type="ARBA" id="ARBA00022958"/>
    </source>
</evidence>
<keyword evidence="4" id="KW-0633">Potassium transport</keyword>
<keyword evidence="7 14" id="KW-1133">Transmembrane helix</keyword>
<evidence type="ECO:0000256" key="1">
    <source>
        <dbReference type="ARBA" id="ARBA00004651"/>
    </source>
</evidence>
<keyword evidence="2" id="KW-0813">Transport</keyword>
<feature type="transmembrane region" description="Helical" evidence="14">
    <location>
        <begin position="425"/>
        <end position="451"/>
    </location>
</feature>
<accession>A0A2L0W0A3</accession>
<dbReference type="InterPro" id="IPR014710">
    <property type="entry name" value="RmlC-like_jellyroll"/>
</dbReference>
<evidence type="ECO:0000256" key="7">
    <source>
        <dbReference type="ARBA" id="ARBA00022989"/>
    </source>
</evidence>
<evidence type="ECO:0000259" key="15">
    <source>
        <dbReference type="PROSITE" id="PS50042"/>
    </source>
</evidence>
<feature type="transmembrane region" description="Helical" evidence="14">
    <location>
        <begin position="387"/>
        <end position="405"/>
    </location>
</feature>
<evidence type="ECO:0000256" key="14">
    <source>
        <dbReference type="SAM" id="Phobius"/>
    </source>
</evidence>
<organism evidence="16">
    <name type="scientific">Populus nigra var. italica</name>
    <dbReference type="NCBI Taxonomy" id="1954247"/>
    <lineage>
        <taxon>Eukaryota</taxon>
        <taxon>Viridiplantae</taxon>
        <taxon>Streptophyta</taxon>
        <taxon>Embryophyta</taxon>
        <taxon>Tracheophyta</taxon>
        <taxon>Spermatophyta</taxon>
        <taxon>Magnoliopsida</taxon>
        <taxon>eudicotyledons</taxon>
        <taxon>Gunneridae</taxon>
        <taxon>Pentapetalae</taxon>
        <taxon>rosids</taxon>
        <taxon>fabids</taxon>
        <taxon>Malpighiales</taxon>
        <taxon>Salicaceae</taxon>
        <taxon>Saliceae</taxon>
        <taxon>Populus</taxon>
    </lineage>
</organism>
<dbReference type="CDD" id="cd00038">
    <property type="entry name" value="CAP_ED"/>
    <property type="match status" value="1"/>
</dbReference>
<dbReference type="Pfam" id="PF00999">
    <property type="entry name" value="Na_H_Exchanger"/>
    <property type="match status" value="1"/>
</dbReference>
<evidence type="ECO:0000256" key="10">
    <source>
        <dbReference type="ARBA" id="ARBA00023136"/>
    </source>
</evidence>
<keyword evidence="6" id="KW-0630">Potassium</keyword>
<dbReference type="InterPro" id="IPR018422">
    <property type="entry name" value="Cation/H_exchanger_CPA1"/>
</dbReference>
<evidence type="ECO:0000256" key="3">
    <source>
        <dbReference type="ARBA" id="ARBA00022475"/>
    </source>
</evidence>
<dbReference type="InterPro" id="IPR018490">
    <property type="entry name" value="cNMP-bd_dom_sf"/>
</dbReference>
<keyword evidence="9" id="KW-0406">Ion transport</keyword>
<reference evidence="16" key="1">
    <citation type="journal article" date="2018" name="Tree Physiol.">
        <title>Footprints of divergent evolution in two Na+/H+ type antiporter gene families (NHX and SOS1) in the genus Populus.</title>
        <authorList>
            <person name="Meng K."/>
            <person name="Wu Y."/>
        </authorList>
    </citation>
    <scope>NUCLEOTIDE SEQUENCE</scope>
</reference>
<dbReference type="GO" id="GO:0098719">
    <property type="term" value="P:sodium ion import across plasma membrane"/>
    <property type="evidence" value="ECO:0007669"/>
    <property type="project" value="TreeGrafter"/>
</dbReference>
<name>A0A2L0W0A3_POPNI</name>
<feature type="transmembrane region" description="Helical" evidence="14">
    <location>
        <begin position="127"/>
        <end position="150"/>
    </location>
</feature>
<comment type="catalytic activity">
    <reaction evidence="12">
        <text>Na(+)(in) + H(+)(out) = Na(+)(out) + H(+)(in)</text>
        <dbReference type="Rhea" id="RHEA:29419"/>
        <dbReference type="ChEBI" id="CHEBI:15378"/>
        <dbReference type="ChEBI" id="CHEBI:29101"/>
    </reaction>
</comment>
<evidence type="ECO:0000256" key="4">
    <source>
        <dbReference type="ARBA" id="ARBA00022538"/>
    </source>
</evidence>
<evidence type="ECO:0000256" key="9">
    <source>
        <dbReference type="ARBA" id="ARBA00023065"/>
    </source>
</evidence>
<proteinExistence type="evidence at transcript level"/>
<feature type="transmembrane region" description="Helical" evidence="14">
    <location>
        <begin position="35"/>
        <end position="52"/>
    </location>
</feature>
<protein>
    <submittedName>
        <fullName evidence="16">SOS1-like protein 1</fullName>
    </submittedName>
</protein>
<evidence type="ECO:0000256" key="11">
    <source>
        <dbReference type="ARBA" id="ARBA00023201"/>
    </source>
</evidence>
<feature type="transmembrane region" description="Helical" evidence="14">
    <location>
        <begin position="156"/>
        <end position="178"/>
    </location>
</feature>
<feature type="transmembrane region" description="Helical" evidence="14">
    <location>
        <begin position="316"/>
        <end position="337"/>
    </location>
</feature>
<dbReference type="PROSITE" id="PS50042">
    <property type="entry name" value="CNMP_BINDING_3"/>
    <property type="match status" value="1"/>
</dbReference>
<keyword evidence="11" id="KW-0739">Sodium transport</keyword>
<dbReference type="SUPFAM" id="SSF51206">
    <property type="entry name" value="cAMP-binding domain-like"/>
    <property type="match status" value="1"/>
</dbReference>
<dbReference type="GO" id="GO:0009941">
    <property type="term" value="C:chloroplast envelope"/>
    <property type="evidence" value="ECO:0007669"/>
    <property type="project" value="TreeGrafter"/>
</dbReference>
<dbReference type="AlphaFoldDB" id="A0A2L0W0A3"/>